<dbReference type="Proteomes" id="UP000095517">
    <property type="component" value="Unassembled WGS sequence"/>
</dbReference>
<dbReference type="PROSITE" id="PS51257">
    <property type="entry name" value="PROKAR_LIPOPROTEIN"/>
    <property type="match status" value="1"/>
</dbReference>
<keyword evidence="7" id="KW-1185">Reference proteome</keyword>
<keyword evidence="1" id="KW-0732">Signal</keyword>
<evidence type="ECO:0000256" key="1">
    <source>
        <dbReference type="SAM" id="SignalP"/>
    </source>
</evidence>
<reference evidence="2 5" key="1">
    <citation type="submission" date="2015-09" db="EMBL/GenBank/DDBJ databases">
        <authorList>
            <consortium name="Pathogen Informatics"/>
        </authorList>
    </citation>
    <scope>NUCLEOTIDE SEQUENCE [LARGE SCALE GENOMIC DNA]</scope>
    <source>
        <strain evidence="2 5">2789STDY5608840</strain>
    </source>
</reference>
<evidence type="ECO:0000313" key="7">
    <source>
        <dbReference type="Proteomes" id="UP000440198"/>
    </source>
</evidence>
<evidence type="ECO:0000313" key="4">
    <source>
        <dbReference type="EMBL" id="KAA5258681.1"/>
    </source>
</evidence>
<dbReference type="InterPro" id="IPR032276">
    <property type="entry name" value="DUF4836"/>
</dbReference>
<proteinExistence type="predicted"/>
<dbReference type="EMBL" id="CYZH01000003">
    <property type="protein sequence ID" value="CUN68784.1"/>
    <property type="molecule type" value="Genomic_DNA"/>
</dbReference>
<organism evidence="2 5">
    <name type="scientific">Bacteroides finegoldii</name>
    <dbReference type="NCBI Taxonomy" id="338188"/>
    <lineage>
        <taxon>Bacteria</taxon>
        <taxon>Pseudomonadati</taxon>
        <taxon>Bacteroidota</taxon>
        <taxon>Bacteroidia</taxon>
        <taxon>Bacteroidales</taxon>
        <taxon>Bacteroidaceae</taxon>
        <taxon>Bacteroides</taxon>
    </lineage>
</organism>
<sequence>MVKKMISRLSVLAVLIVFLAACSKTSEYTNVIPADASVVASINLKSLASKAGLDDKENEAAKQKILEALKSGMNAATFQQLEKIMKNPSESGIDVESPVYVFSSSSFPYPTIVGKVSNEDNLHASLDVMAKEQICQPVSEADGYSFTTTNGDLLVFNNLTVMIIDVNGASQTEKAQEGIVTLMKQTAENSIAKSGAFQKMEKQKNDINFFASMTAIPSNYRNQVSMGLPAEVKPEDITLVGGLNFEKGKIALKTENYTENDAVKALLKKQMESFGKANNTFVKYFPASTLMFCNIGVKGEGLYNLLSENKEFRNTVSIAKADEVKELFSSFNGDVSGGLINFTMSSAPTFMVYADVKNGNALETLYKNKQSLGLKRGEDILELGKDEYVYKTKSMNIFYGIKDKQMYATNDELLYKNVGKAVDKSIKDTPYASDMKGKTVFMAINAEAILDLPVVKMITGFGGKEVKTYLELANKVSYLSISSEGETSEIDLCLKDKDVNALKQIVDFAKQFAGI</sequence>
<feature type="chain" id="PRO_5044549772" evidence="1">
    <location>
        <begin position="24"/>
        <end position="515"/>
    </location>
</feature>
<dbReference type="Proteomes" id="UP000421791">
    <property type="component" value="Unassembled WGS sequence"/>
</dbReference>
<evidence type="ECO:0000313" key="3">
    <source>
        <dbReference type="EMBL" id="KAA5230995.1"/>
    </source>
</evidence>
<dbReference type="AlphaFoldDB" id="A0A173YXT1"/>
<accession>A0A173YXT1</accession>
<gene>
    <name evidence="2" type="ORF">ERS852397_00663</name>
    <name evidence="4" type="ORF">F2Z09_06705</name>
    <name evidence="3" type="ORF">F2Z22_07640</name>
</gene>
<evidence type="ECO:0000313" key="5">
    <source>
        <dbReference type="Proteomes" id="UP000095517"/>
    </source>
</evidence>
<dbReference type="RefSeq" id="WP_022274908.1">
    <property type="nucleotide sequence ID" value="NZ_CABIXA010000003.1"/>
</dbReference>
<dbReference type="STRING" id="338188.ERS852397_00663"/>
<dbReference type="EMBL" id="VWAK01000008">
    <property type="protein sequence ID" value="KAA5230995.1"/>
    <property type="molecule type" value="Genomic_DNA"/>
</dbReference>
<dbReference type="EMBL" id="VWAG01000008">
    <property type="protein sequence ID" value="KAA5258681.1"/>
    <property type="molecule type" value="Genomic_DNA"/>
</dbReference>
<feature type="signal peptide" evidence="1">
    <location>
        <begin position="1"/>
        <end position="23"/>
    </location>
</feature>
<dbReference type="GeneID" id="92987035"/>
<name>A0A173YXT1_9BACE</name>
<evidence type="ECO:0000313" key="6">
    <source>
        <dbReference type="Proteomes" id="UP000421791"/>
    </source>
</evidence>
<protein>
    <submittedName>
        <fullName evidence="3">DUF4836 family protein</fullName>
    </submittedName>
</protein>
<dbReference type="Proteomes" id="UP000440198">
    <property type="component" value="Unassembled WGS sequence"/>
</dbReference>
<reference evidence="6 7" key="2">
    <citation type="journal article" date="2019" name="Nat. Med.">
        <title>A library of human gut bacterial isolates paired with longitudinal multiomics data enables mechanistic microbiome research.</title>
        <authorList>
            <person name="Poyet M."/>
            <person name="Groussin M."/>
            <person name="Gibbons S.M."/>
            <person name="Avila-Pacheco J."/>
            <person name="Jiang X."/>
            <person name="Kearney S.M."/>
            <person name="Perrotta A.R."/>
            <person name="Berdy B."/>
            <person name="Zhao S."/>
            <person name="Lieberman T.D."/>
            <person name="Swanson P.K."/>
            <person name="Smith M."/>
            <person name="Roesemann S."/>
            <person name="Alexander J.E."/>
            <person name="Rich S.A."/>
            <person name="Livny J."/>
            <person name="Vlamakis H."/>
            <person name="Clish C."/>
            <person name="Bullock K."/>
            <person name="Deik A."/>
            <person name="Scott J."/>
            <person name="Pierce K.A."/>
            <person name="Xavier R.J."/>
            <person name="Alm E.J."/>
        </authorList>
    </citation>
    <scope>NUCLEOTIDE SEQUENCE [LARGE SCALE GENOMIC DNA]</scope>
    <source>
        <strain evidence="4 7">BIOML-A2</strain>
        <strain evidence="3 6">BIOML-A6</strain>
    </source>
</reference>
<evidence type="ECO:0000313" key="2">
    <source>
        <dbReference type="EMBL" id="CUN68784.1"/>
    </source>
</evidence>
<dbReference type="Pfam" id="PF16120">
    <property type="entry name" value="DUF4836"/>
    <property type="match status" value="1"/>
</dbReference>